<keyword evidence="7" id="KW-0503">Monooxygenase</keyword>
<dbReference type="PANTHER" id="PTHR43876">
    <property type="entry name" value="UBIQUINONE BIOSYNTHESIS MONOOXYGENASE COQ6, MITOCHONDRIAL"/>
    <property type="match status" value="1"/>
</dbReference>
<dbReference type="GO" id="GO:0008682">
    <property type="term" value="F:3-demethoxyubiquinol 3-hydroxylase activity"/>
    <property type="evidence" value="ECO:0007669"/>
    <property type="project" value="TreeGrafter"/>
</dbReference>
<evidence type="ECO:0000313" key="10">
    <source>
        <dbReference type="EMBL" id="QJR82701.1"/>
    </source>
</evidence>
<keyword evidence="6" id="KW-0560">Oxidoreductase</keyword>
<evidence type="ECO:0000256" key="3">
    <source>
        <dbReference type="ARBA" id="ARBA00005349"/>
    </source>
</evidence>
<organism evidence="10 11">
    <name type="scientific">Alteromonas pelagimontana</name>
    <dbReference type="NCBI Taxonomy" id="1858656"/>
    <lineage>
        <taxon>Bacteria</taxon>
        <taxon>Pseudomonadati</taxon>
        <taxon>Pseudomonadota</taxon>
        <taxon>Gammaproteobacteria</taxon>
        <taxon>Alteromonadales</taxon>
        <taxon>Alteromonadaceae</taxon>
        <taxon>Alteromonas/Salinimonas group</taxon>
        <taxon>Alteromonas</taxon>
    </lineage>
</organism>
<dbReference type="Pfam" id="PF01494">
    <property type="entry name" value="FAD_binding_3"/>
    <property type="match status" value="1"/>
</dbReference>
<dbReference type="GO" id="GO:0110142">
    <property type="term" value="C:ubiquinone biosynthesis complex"/>
    <property type="evidence" value="ECO:0007669"/>
    <property type="project" value="UniProtKB-ARBA"/>
</dbReference>
<protein>
    <submittedName>
        <fullName evidence="10">2-octaprenyl-3-methyl-6-methoxy-1,4-benzoquinol hydroxylase</fullName>
    </submittedName>
</protein>
<keyword evidence="11" id="KW-1185">Reference proteome</keyword>
<accession>A0A6M4MHN4</accession>
<evidence type="ECO:0000256" key="5">
    <source>
        <dbReference type="ARBA" id="ARBA00022827"/>
    </source>
</evidence>
<evidence type="ECO:0000259" key="9">
    <source>
        <dbReference type="Pfam" id="PF01494"/>
    </source>
</evidence>
<dbReference type="PRINTS" id="PR00420">
    <property type="entry name" value="RNGMNOXGNASE"/>
</dbReference>
<evidence type="ECO:0000256" key="1">
    <source>
        <dbReference type="ARBA" id="ARBA00001974"/>
    </source>
</evidence>
<dbReference type="GO" id="GO:0071949">
    <property type="term" value="F:FAD binding"/>
    <property type="evidence" value="ECO:0007669"/>
    <property type="project" value="InterPro"/>
</dbReference>
<dbReference type="InterPro" id="IPR002938">
    <property type="entry name" value="FAD-bd"/>
</dbReference>
<evidence type="ECO:0000256" key="8">
    <source>
        <dbReference type="ARBA" id="ARBA00065734"/>
    </source>
</evidence>
<reference evidence="11" key="1">
    <citation type="submission" date="2014-12" db="EMBL/GenBank/DDBJ databases">
        <title>Complete genome sequence of a multi-drug resistant Klebsiella pneumoniae.</title>
        <authorList>
            <person name="Hua X."/>
            <person name="Chen Q."/>
            <person name="Li X."/>
            <person name="Feng Y."/>
            <person name="Ruan Z."/>
            <person name="Yu Y."/>
        </authorList>
    </citation>
    <scope>NUCLEOTIDE SEQUENCE [LARGE SCALE GENOMIC DNA]</scope>
    <source>
        <strain evidence="11">5.12</strain>
    </source>
</reference>
<dbReference type="InterPro" id="IPR010971">
    <property type="entry name" value="UbiH/COQ6"/>
</dbReference>
<evidence type="ECO:0000256" key="7">
    <source>
        <dbReference type="ARBA" id="ARBA00023033"/>
    </source>
</evidence>
<evidence type="ECO:0000313" key="11">
    <source>
        <dbReference type="Proteomes" id="UP000219285"/>
    </source>
</evidence>
<comment type="subunit">
    <text evidence="8">Component of the Ubi complex metabolon, which regroups five ubiquinone biosynthesis proteins (UbiE, UbiF, UbiG, UbiH and UbiI) and two accessory factors (UbiK and the lipid-binding protein UbiJ).</text>
</comment>
<comment type="pathway">
    <text evidence="2">Cofactor biosynthesis; ubiquinone biosynthesis.</text>
</comment>
<dbReference type="OrthoDB" id="9769565at2"/>
<reference evidence="10 11" key="2">
    <citation type="submission" date="2020-04" db="EMBL/GenBank/DDBJ databases">
        <title>Complete genome sequence of Alteromonas pelagimontana 5.12T.</title>
        <authorList>
            <person name="Sinha R.K."/>
            <person name="Krishnan K.P."/>
            <person name="Kurian J.P."/>
        </authorList>
    </citation>
    <scope>NUCLEOTIDE SEQUENCE [LARGE SCALE GENOMIC DNA]</scope>
    <source>
        <strain evidence="10 11">5.12</strain>
    </source>
</reference>
<dbReference type="Gene3D" id="3.50.50.60">
    <property type="entry name" value="FAD/NAD(P)-binding domain"/>
    <property type="match status" value="2"/>
</dbReference>
<feature type="domain" description="FAD-binding" evidence="9">
    <location>
        <begin position="3"/>
        <end position="322"/>
    </location>
</feature>
<evidence type="ECO:0000256" key="4">
    <source>
        <dbReference type="ARBA" id="ARBA00022630"/>
    </source>
</evidence>
<dbReference type="EMBL" id="CP052766">
    <property type="protein sequence ID" value="QJR82701.1"/>
    <property type="molecule type" value="Genomic_DNA"/>
</dbReference>
<dbReference type="InterPro" id="IPR036188">
    <property type="entry name" value="FAD/NAD-bd_sf"/>
</dbReference>
<name>A0A6M4MHN4_9ALTE</name>
<dbReference type="UniPathway" id="UPA00232"/>
<dbReference type="KEGG" id="apel:CA267_002315"/>
<evidence type="ECO:0000256" key="6">
    <source>
        <dbReference type="ARBA" id="ARBA00023002"/>
    </source>
</evidence>
<comment type="cofactor">
    <cofactor evidence="1">
        <name>FAD</name>
        <dbReference type="ChEBI" id="CHEBI:57692"/>
    </cofactor>
</comment>
<dbReference type="GO" id="GO:0006744">
    <property type="term" value="P:ubiquinone biosynthetic process"/>
    <property type="evidence" value="ECO:0007669"/>
    <property type="project" value="UniProtKB-UniPathway"/>
</dbReference>
<dbReference type="SUPFAM" id="SSF51905">
    <property type="entry name" value="FAD/NAD(P)-binding domain"/>
    <property type="match status" value="1"/>
</dbReference>
<evidence type="ECO:0000256" key="2">
    <source>
        <dbReference type="ARBA" id="ARBA00004749"/>
    </source>
</evidence>
<dbReference type="NCBIfam" id="TIGR01988">
    <property type="entry name" value="Ubi-OHases"/>
    <property type="match status" value="1"/>
</dbReference>
<keyword evidence="5" id="KW-0274">FAD</keyword>
<dbReference type="AlphaFoldDB" id="A0A6M4MHN4"/>
<dbReference type="FunFam" id="3.50.50.60:FF:000021">
    <property type="entry name" value="Ubiquinone biosynthesis monooxygenase COQ6"/>
    <property type="match status" value="1"/>
</dbReference>
<gene>
    <name evidence="10" type="primary">ubiF</name>
    <name evidence="10" type="synonym">yleB</name>
    <name evidence="10" type="ORF">CA267_002315</name>
</gene>
<proteinExistence type="inferred from homology"/>
<dbReference type="Proteomes" id="UP000219285">
    <property type="component" value="Chromosome"/>
</dbReference>
<dbReference type="PANTHER" id="PTHR43876:SF10">
    <property type="entry name" value="3-DEMETHOXYUBIQUINOL 3-HYDROXYLASE"/>
    <property type="match status" value="1"/>
</dbReference>
<comment type="similarity">
    <text evidence="3">Belongs to the UbiH/COQ6 family.</text>
</comment>
<sequence length="393" mass="43607">MYDFCINGGGMVGAALAAGLVQQGYHVAVIEKAMPQGHSPEQPPDLRVSAINMASVKLLREVGAWTHIQQTRLRAYDKLSVWESPESRTDFSAASVNEPQLGYFVENRLIQLGCYQAAKHAENLSWITGAKIDGCRVVPHSHCEITLDNGHSLTAKWLVGADGARSLVRQQAAIGHSGWQYSQQALGITIELADKVENWTWQEFHSSGPRAFLPMYDNFGSLVWYDDAATITKLKMLAPEALKQEIIRAFPDVLPDFSVIAKAPFALTRSHASEYIRPNVILVGDAAHTINPLAGQGVNLGFKDVNVLLKLTAKMAGTGAEADFQLLKKEYEKPRQRDNLLMMSAMDGFYLLFSNDIPPVKWLRKAMLKFTQHATPAKKQILRYALGMNEWKS</sequence>
<keyword evidence="4" id="KW-0285">Flavoprotein</keyword>
<dbReference type="InterPro" id="IPR051205">
    <property type="entry name" value="UbiH/COQ6_monooxygenase"/>
</dbReference>